<protein>
    <submittedName>
        <fullName evidence="2">Uncharacterized protein</fullName>
    </submittedName>
</protein>
<name>A0A8S1RZN9_9CILI</name>
<keyword evidence="1" id="KW-0472">Membrane</keyword>
<dbReference type="EMBL" id="CAJJDO010000001">
    <property type="protein sequence ID" value="CAD8131934.1"/>
    <property type="molecule type" value="Genomic_DNA"/>
</dbReference>
<dbReference type="AlphaFoldDB" id="A0A8S1RZN9"/>
<comment type="caution">
    <text evidence="2">The sequence shown here is derived from an EMBL/GenBank/DDBJ whole genome shotgun (WGS) entry which is preliminary data.</text>
</comment>
<accession>A0A8S1RZN9</accession>
<sequence>MNCEYHIEKTFSHICLSEGCKKRLIPVQDLNKKITTLQPKWAEAKIKPVLEFLKQNSQSDINTFEIEQQLQYIFDAFLGEITLKLREVQKYFIEKLRILAENALKNVQYLKQRVDSIYNLQELGLALHKYQTGIYSKESFDQIIKDYSIKISGNSEIQNIYSYITNDGANHNYLDLIQIDLHGFHQFKSRVLGHLARLNDFDSFLPTKYSQLPFKNNATFSWNIVQGQNSHSFNIQNIHKNMMVDEIFQSKSKIICVINQNQIVQYNQNFKFVGILHQCQQTDFYLAHHIESDLQLITKWQEPTYIHMYSNFRKIKIIKNASINPIQQILFINKYNLYCKGHETCILTLDSKGIIKINPLSNNYLYEFTYGQGIQQVQILPESKNALKFSTSHGFDSIFDLVLCSYQKNQIKLAIRSLFQSQPLSRIWDDESLSHKLGLTEHCEVYFTIFKLSPQEKSYLKSQKDVEGIDYVIVTLLNNYVTLWNWKTGNSIKIIDVSESYGIRTMSSVLGGTLLTIIILIGLDGSIYWINWMQNKVMTCKLKIGNDLQIHAMSQCLNNLGQSQFIVALRQQTRAFMTVAQLLYY</sequence>
<evidence type="ECO:0000256" key="1">
    <source>
        <dbReference type="SAM" id="Phobius"/>
    </source>
</evidence>
<feature type="transmembrane region" description="Helical" evidence="1">
    <location>
        <begin position="509"/>
        <end position="530"/>
    </location>
</feature>
<dbReference type="Proteomes" id="UP000689195">
    <property type="component" value="Unassembled WGS sequence"/>
</dbReference>
<keyword evidence="3" id="KW-1185">Reference proteome</keyword>
<reference evidence="2" key="1">
    <citation type="submission" date="2021-01" db="EMBL/GenBank/DDBJ databases">
        <authorList>
            <consortium name="Genoscope - CEA"/>
            <person name="William W."/>
        </authorList>
    </citation>
    <scope>NUCLEOTIDE SEQUENCE</scope>
</reference>
<gene>
    <name evidence="2" type="ORF">PPENT_87.1.T0010359</name>
</gene>
<organism evidence="2 3">
    <name type="scientific">Paramecium pentaurelia</name>
    <dbReference type="NCBI Taxonomy" id="43138"/>
    <lineage>
        <taxon>Eukaryota</taxon>
        <taxon>Sar</taxon>
        <taxon>Alveolata</taxon>
        <taxon>Ciliophora</taxon>
        <taxon>Intramacronucleata</taxon>
        <taxon>Oligohymenophorea</taxon>
        <taxon>Peniculida</taxon>
        <taxon>Parameciidae</taxon>
        <taxon>Paramecium</taxon>
    </lineage>
</organism>
<keyword evidence="1" id="KW-0812">Transmembrane</keyword>
<keyword evidence="1" id="KW-1133">Transmembrane helix</keyword>
<dbReference type="OrthoDB" id="285907at2759"/>
<proteinExistence type="predicted"/>
<evidence type="ECO:0000313" key="2">
    <source>
        <dbReference type="EMBL" id="CAD8131934.1"/>
    </source>
</evidence>
<evidence type="ECO:0000313" key="3">
    <source>
        <dbReference type="Proteomes" id="UP000689195"/>
    </source>
</evidence>